<protein>
    <recommendedName>
        <fullName evidence="2">SCP domain-containing protein</fullName>
    </recommendedName>
</protein>
<sequence>MKTIFENKMQVFKKTKSLTKRVATFALAASLAVGGVYIAGPAESANAQISYQAAYAKTTTDKTQFTNKVIYLVNLERRKAGLKSLSINTKTSRASSLKAKDMSRKNYFNHTSPTYGSPFNLLKLQKISYRTAGENLAMGQRSPESVMKSWMSSPGHRKNILNPNFKSIGVSYYNGYWVQMFIG</sequence>
<evidence type="ECO:0000313" key="4">
    <source>
        <dbReference type="Proteomes" id="UP000606653"/>
    </source>
</evidence>
<evidence type="ECO:0000313" key="3">
    <source>
        <dbReference type="EMBL" id="GGO04007.1"/>
    </source>
</evidence>
<feature type="signal peptide" evidence="1">
    <location>
        <begin position="1"/>
        <end position="38"/>
    </location>
</feature>
<dbReference type="Pfam" id="PF00188">
    <property type="entry name" value="CAP"/>
    <property type="match status" value="1"/>
</dbReference>
<proteinExistence type="predicted"/>
<dbReference type="CDD" id="cd05379">
    <property type="entry name" value="CAP_bacterial"/>
    <property type="match status" value="1"/>
</dbReference>
<comment type="caution">
    <text evidence="3">The sequence shown here is derived from an EMBL/GenBank/DDBJ whole genome shotgun (WGS) entry which is preliminary data.</text>
</comment>
<dbReference type="InterPro" id="IPR014044">
    <property type="entry name" value="CAP_dom"/>
</dbReference>
<dbReference type="Gene3D" id="3.40.33.10">
    <property type="entry name" value="CAP"/>
    <property type="match status" value="1"/>
</dbReference>
<reference evidence="4" key="1">
    <citation type="journal article" date="2019" name="Int. J. Syst. Evol. Microbiol.">
        <title>The Global Catalogue of Microorganisms (GCM) 10K type strain sequencing project: providing services to taxonomists for standard genome sequencing and annotation.</title>
        <authorList>
            <consortium name="The Broad Institute Genomics Platform"/>
            <consortium name="The Broad Institute Genome Sequencing Center for Infectious Disease"/>
            <person name="Wu L."/>
            <person name="Ma J."/>
        </authorList>
    </citation>
    <scope>NUCLEOTIDE SEQUENCE [LARGE SCALE GENOMIC DNA]</scope>
    <source>
        <strain evidence="4">CGMCC 1.6964</strain>
    </source>
</reference>
<dbReference type="PANTHER" id="PTHR31157">
    <property type="entry name" value="SCP DOMAIN-CONTAINING PROTEIN"/>
    <property type="match status" value="1"/>
</dbReference>
<dbReference type="RefSeq" id="WP_018976475.1">
    <property type="nucleotide sequence ID" value="NZ_BMLN01000008.1"/>
</dbReference>
<dbReference type="Proteomes" id="UP000606653">
    <property type="component" value="Unassembled WGS sequence"/>
</dbReference>
<gene>
    <name evidence="3" type="ORF">GCM10010969_28850</name>
</gene>
<evidence type="ECO:0000256" key="1">
    <source>
        <dbReference type="SAM" id="SignalP"/>
    </source>
</evidence>
<feature type="domain" description="SCP" evidence="2">
    <location>
        <begin position="71"/>
        <end position="180"/>
    </location>
</feature>
<keyword evidence="1" id="KW-0732">Signal</keyword>
<dbReference type="PANTHER" id="PTHR31157:SF1">
    <property type="entry name" value="SCP DOMAIN-CONTAINING PROTEIN"/>
    <property type="match status" value="1"/>
</dbReference>
<keyword evidence="4" id="KW-1185">Reference proteome</keyword>
<evidence type="ECO:0000259" key="2">
    <source>
        <dbReference type="Pfam" id="PF00188"/>
    </source>
</evidence>
<organism evidence="3 4">
    <name type="scientific">Saccharibacillus kuerlensis</name>
    <dbReference type="NCBI Taxonomy" id="459527"/>
    <lineage>
        <taxon>Bacteria</taxon>
        <taxon>Bacillati</taxon>
        <taxon>Bacillota</taxon>
        <taxon>Bacilli</taxon>
        <taxon>Bacillales</taxon>
        <taxon>Paenibacillaceae</taxon>
        <taxon>Saccharibacillus</taxon>
    </lineage>
</organism>
<dbReference type="EMBL" id="BMLN01000008">
    <property type="protein sequence ID" value="GGO04007.1"/>
    <property type="molecule type" value="Genomic_DNA"/>
</dbReference>
<dbReference type="InterPro" id="IPR035940">
    <property type="entry name" value="CAP_sf"/>
</dbReference>
<name>A0ABQ2L559_9BACL</name>
<feature type="chain" id="PRO_5046219427" description="SCP domain-containing protein" evidence="1">
    <location>
        <begin position="39"/>
        <end position="183"/>
    </location>
</feature>
<dbReference type="SUPFAM" id="SSF55797">
    <property type="entry name" value="PR-1-like"/>
    <property type="match status" value="1"/>
</dbReference>
<accession>A0ABQ2L559</accession>